<evidence type="ECO:0000259" key="1">
    <source>
        <dbReference type="PROSITE" id="PS50943"/>
    </source>
</evidence>
<dbReference type="InterPro" id="IPR001387">
    <property type="entry name" value="Cro/C1-type_HTH"/>
</dbReference>
<accession>A0A9D1M731</accession>
<evidence type="ECO:0000313" key="2">
    <source>
        <dbReference type="EMBL" id="HIU54866.1"/>
    </source>
</evidence>
<proteinExistence type="predicted"/>
<dbReference type="SUPFAM" id="SSF47413">
    <property type="entry name" value="lambda repressor-like DNA-binding domains"/>
    <property type="match status" value="1"/>
</dbReference>
<dbReference type="PROSITE" id="PS50943">
    <property type="entry name" value="HTH_CROC1"/>
    <property type="match status" value="1"/>
</dbReference>
<dbReference type="GO" id="GO:0003677">
    <property type="term" value="F:DNA binding"/>
    <property type="evidence" value="ECO:0007669"/>
    <property type="project" value="InterPro"/>
</dbReference>
<dbReference type="InterPro" id="IPR010982">
    <property type="entry name" value="Lambda_DNA-bd_dom_sf"/>
</dbReference>
<reference evidence="2" key="1">
    <citation type="submission" date="2020-10" db="EMBL/GenBank/DDBJ databases">
        <authorList>
            <person name="Gilroy R."/>
        </authorList>
    </citation>
    <scope>NUCLEOTIDE SEQUENCE</scope>
    <source>
        <strain evidence="2">CHK158-818</strain>
    </source>
</reference>
<dbReference type="AlphaFoldDB" id="A0A9D1M731"/>
<comment type="caution">
    <text evidence="2">The sequence shown here is derived from an EMBL/GenBank/DDBJ whole genome shotgun (WGS) entry which is preliminary data.</text>
</comment>
<dbReference type="Gene3D" id="1.10.260.40">
    <property type="entry name" value="lambda repressor-like DNA-binding domains"/>
    <property type="match status" value="1"/>
</dbReference>
<evidence type="ECO:0000313" key="3">
    <source>
        <dbReference type="Proteomes" id="UP000824112"/>
    </source>
</evidence>
<dbReference type="Proteomes" id="UP000824112">
    <property type="component" value="Unassembled WGS sequence"/>
</dbReference>
<reference evidence="2" key="2">
    <citation type="journal article" date="2021" name="PeerJ">
        <title>Extensive microbial diversity within the chicken gut microbiome revealed by metagenomics and culture.</title>
        <authorList>
            <person name="Gilroy R."/>
            <person name="Ravi A."/>
            <person name="Getino M."/>
            <person name="Pursley I."/>
            <person name="Horton D.L."/>
            <person name="Alikhan N.F."/>
            <person name="Baker D."/>
            <person name="Gharbi K."/>
            <person name="Hall N."/>
            <person name="Watson M."/>
            <person name="Adriaenssens E.M."/>
            <person name="Foster-Nyarko E."/>
            <person name="Jarju S."/>
            <person name="Secka A."/>
            <person name="Antonio M."/>
            <person name="Oren A."/>
            <person name="Chaudhuri R.R."/>
            <person name="La Ragione R."/>
            <person name="Hildebrand F."/>
            <person name="Pallen M.J."/>
        </authorList>
    </citation>
    <scope>NUCLEOTIDE SEQUENCE</scope>
    <source>
        <strain evidence="2">CHK158-818</strain>
    </source>
</reference>
<feature type="domain" description="HTH cro/C1-type" evidence="1">
    <location>
        <begin position="12"/>
        <end position="65"/>
    </location>
</feature>
<sequence>MKTLNIYIGKIIAHIMVEKKITKAELARRLSVRPQSIDYMLSRKSIDTDTLYKVSQALNYDFAQFYTLSKKQIDFDTPKKIEKTVKARLVVEIELDNDDLQKLNLNNKLNHVLMNKE</sequence>
<organism evidence="2 3">
    <name type="scientific">Candidatus Gallibacteroides avistercoris</name>
    <dbReference type="NCBI Taxonomy" id="2840833"/>
    <lineage>
        <taxon>Bacteria</taxon>
        <taxon>Pseudomonadati</taxon>
        <taxon>Bacteroidota</taxon>
        <taxon>Bacteroidia</taxon>
        <taxon>Bacteroidales</taxon>
        <taxon>Bacteroidaceae</taxon>
        <taxon>Bacteroidaceae incertae sedis</taxon>
        <taxon>Candidatus Gallibacteroides</taxon>
    </lineage>
</organism>
<protein>
    <submittedName>
        <fullName evidence="2">Helix-turn-helix transcriptional regulator</fullName>
    </submittedName>
</protein>
<gene>
    <name evidence="2" type="ORF">IAB03_03545</name>
</gene>
<dbReference type="SMART" id="SM00530">
    <property type="entry name" value="HTH_XRE"/>
    <property type="match status" value="1"/>
</dbReference>
<dbReference type="Pfam" id="PF13443">
    <property type="entry name" value="HTH_26"/>
    <property type="match status" value="1"/>
</dbReference>
<dbReference type="EMBL" id="DVNA01000082">
    <property type="protein sequence ID" value="HIU54866.1"/>
    <property type="molecule type" value="Genomic_DNA"/>
</dbReference>
<name>A0A9D1M731_9BACT</name>